<evidence type="ECO:0000256" key="3">
    <source>
        <dbReference type="ARBA" id="ARBA00022701"/>
    </source>
</evidence>
<feature type="coiled-coil region" evidence="5">
    <location>
        <begin position="49"/>
        <end position="119"/>
    </location>
</feature>
<evidence type="ECO:0000313" key="8">
    <source>
        <dbReference type="Proteomes" id="UP001291623"/>
    </source>
</evidence>
<dbReference type="AlphaFoldDB" id="A0AAE1T133"/>
<keyword evidence="4" id="KW-0206">Cytoskeleton</keyword>
<dbReference type="InterPro" id="IPR007145">
    <property type="entry name" value="MAP65_Ase1_PRC1"/>
</dbReference>
<keyword evidence="4" id="KW-0963">Cytoplasm</keyword>
<name>A0AAE1T133_9SOLA</name>
<dbReference type="PANTHER" id="PTHR19321:SF22">
    <property type="entry name" value="65-KDA MICROTUBULE-ASSOCIATED PROTEIN 3-LIKE ISOFORM X1"/>
    <property type="match status" value="1"/>
</dbReference>
<sequence length="775" mass="88272">MHNRQSEKPLHMETTCGSLLSEMQRIWDEMGEPDIERDKMLFELQQECLEAYRRKVNQASRCRAQLQQAVADSEAELAKICAALGEQSSYARQSSRSLKEELEAIKPKLEEMKRRKRERKNQFAVVVDQIQCISKELCVHFQENTKMSVIDENNLSVKKLEEMQNYLLALQKEMSDRLKLLVDHLTTINSLCVVLGVDYKQTVAEIDPTMDDCRVLKNISKDMIIKLSATINRLEELKKQRLLRLQDLATTLIELWNLMDTPLEEQQKFHDLTRHIAASENEINEPNVLSADSLQHAEAEVLRLQAMKSTKMKEVLLRKRLELEEICRKAHLVTETQNSVDFSVETIESGAIDPSYLLEQIEVQISKVKEEAFSRKEILEKFEKWLAACDEESWLEEYNRDENRYNGGRGTHRNLKRAEKARVLVNKIPGYHEQITCIVACLFSVQSNLITSIRNLNIDFVAAMVETLRLKASAWQKERGHEFFYDGVAFLSTLEQYCDLKRERELERQRQRDQKKLQGQLMVEQEALFGSIPSPSKSAKKNFRPSMGGLTNKRLSLGGSMLQTPYAGKAAPSSRPSSLLRQQTPKSGRRESFMVPRKQQPCKVSNAPRTESAQRKKPLLNPPRTESTQTRKALSPLSSLFSSNASTINIQNQTLKNGEVHETLSLNKTPVMTPTKIASAEGRLKETVSSNKTPNMTPTKMMASSFEASITPKTLPIPMPVTPSTVSTAMQTAMTPASRHVSACADDIEYSFEERRAGYTYNPLSHTKVISKCLI</sequence>
<evidence type="ECO:0000256" key="6">
    <source>
        <dbReference type="SAM" id="MobiDB-lite"/>
    </source>
</evidence>
<reference evidence="7" key="1">
    <citation type="submission" date="2023-12" db="EMBL/GenBank/DDBJ databases">
        <title>Genome assembly of Anisodus tanguticus.</title>
        <authorList>
            <person name="Wang Y.-J."/>
        </authorList>
    </citation>
    <scope>NUCLEOTIDE SEQUENCE</scope>
    <source>
        <strain evidence="7">KB-2021</strain>
        <tissue evidence="7">Leaf</tissue>
    </source>
</reference>
<dbReference type="PANTHER" id="PTHR19321">
    <property type="entry name" value="PROTEIN REGULATOR OF CYTOKINESIS 1 PRC1-RELATED"/>
    <property type="match status" value="1"/>
</dbReference>
<comment type="similarity">
    <text evidence="2">Belongs to the MAP65/ASE1 family.</text>
</comment>
<dbReference type="Gene3D" id="1.20.58.1520">
    <property type="match status" value="1"/>
</dbReference>
<keyword evidence="3" id="KW-0493">Microtubule</keyword>
<organism evidence="7 8">
    <name type="scientific">Anisodus tanguticus</name>
    <dbReference type="NCBI Taxonomy" id="243964"/>
    <lineage>
        <taxon>Eukaryota</taxon>
        <taxon>Viridiplantae</taxon>
        <taxon>Streptophyta</taxon>
        <taxon>Embryophyta</taxon>
        <taxon>Tracheophyta</taxon>
        <taxon>Spermatophyta</taxon>
        <taxon>Magnoliopsida</taxon>
        <taxon>eudicotyledons</taxon>
        <taxon>Gunneridae</taxon>
        <taxon>Pentapetalae</taxon>
        <taxon>asterids</taxon>
        <taxon>lamiids</taxon>
        <taxon>Solanales</taxon>
        <taxon>Solanaceae</taxon>
        <taxon>Solanoideae</taxon>
        <taxon>Hyoscyameae</taxon>
        <taxon>Anisodus</taxon>
    </lineage>
</organism>
<protein>
    <recommendedName>
        <fullName evidence="9">65-kDa microtubule-associated protein 3</fullName>
    </recommendedName>
</protein>
<keyword evidence="8" id="KW-1185">Reference proteome</keyword>
<feature type="compositionally biased region" description="Polar residues" evidence="6">
    <location>
        <begin position="574"/>
        <end position="586"/>
    </location>
</feature>
<evidence type="ECO:0000256" key="2">
    <source>
        <dbReference type="ARBA" id="ARBA00006187"/>
    </source>
</evidence>
<keyword evidence="5" id="KW-0175">Coiled coil</keyword>
<gene>
    <name evidence="7" type="ORF">RND71_001245</name>
</gene>
<comment type="caution">
    <text evidence="7">The sequence shown here is derived from an EMBL/GenBank/DDBJ whole genome shotgun (WGS) entry which is preliminary data.</text>
</comment>
<evidence type="ECO:0000313" key="7">
    <source>
        <dbReference type="EMBL" id="KAK4379383.1"/>
    </source>
</evidence>
<evidence type="ECO:0000256" key="4">
    <source>
        <dbReference type="ARBA" id="ARBA00023212"/>
    </source>
</evidence>
<dbReference type="EMBL" id="JAVYJV010000001">
    <property type="protein sequence ID" value="KAK4379383.1"/>
    <property type="molecule type" value="Genomic_DNA"/>
</dbReference>
<dbReference type="Proteomes" id="UP001291623">
    <property type="component" value="Unassembled WGS sequence"/>
</dbReference>
<evidence type="ECO:0008006" key="9">
    <source>
        <dbReference type="Google" id="ProtNLM"/>
    </source>
</evidence>
<evidence type="ECO:0000256" key="5">
    <source>
        <dbReference type="SAM" id="Coils"/>
    </source>
</evidence>
<dbReference type="GO" id="GO:0005737">
    <property type="term" value="C:cytoplasm"/>
    <property type="evidence" value="ECO:0007669"/>
    <property type="project" value="TreeGrafter"/>
</dbReference>
<proteinExistence type="inferred from homology"/>
<dbReference type="Pfam" id="PF03999">
    <property type="entry name" value="MAP65_ASE1"/>
    <property type="match status" value="2"/>
</dbReference>
<comment type="subcellular location">
    <subcellularLocation>
        <location evidence="1">Cytoplasm</location>
        <location evidence="1">Cytoskeleton</location>
    </subcellularLocation>
</comment>
<accession>A0AAE1T133</accession>
<dbReference type="GO" id="GO:0000226">
    <property type="term" value="P:microtubule cytoskeleton organization"/>
    <property type="evidence" value="ECO:0007669"/>
    <property type="project" value="InterPro"/>
</dbReference>
<feature type="region of interest" description="Disordered" evidence="6">
    <location>
        <begin position="532"/>
        <end position="638"/>
    </location>
</feature>
<dbReference type="GO" id="GO:0008017">
    <property type="term" value="F:microtubule binding"/>
    <property type="evidence" value="ECO:0007669"/>
    <property type="project" value="InterPro"/>
</dbReference>
<dbReference type="GO" id="GO:0005874">
    <property type="term" value="C:microtubule"/>
    <property type="evidence" value="ECO:0007669"/>
    <property type="project" value="UniProtKB-KW"/>
</dbReference>
<dbReference type="GO" id="GO:0005819">
    <property type="term" value="C:spindle"/>
    <property type="evidence" value="ECO:0007669"/>
    <property type="project" value="TreeGrafter"/>
</dbReference>
<evidence type="ECO:0000256" key="1">
    <source>
        <dbReference type="ARBA" id="ARBA00004245"/>
    </source>
</evidence>